<sequence>MSRRLKCLLAGALVSLHLWAGAAQAGGNCDADPVSPLQLAAAAETAVRVAAALDQADAPVALVSRVGADLSRHGLVYSHAGFAVRDHPRGRWSVVHLLNECRSTHSGLYVQGLVNFFSDDLVNQDARITWLEPDLARRLASHLAGPSATTLHHPRYNVIARPGSRDYQNSTLWMVEVLATQLADYPGPVDRDAAIAHAEAMGFEPDRIRIAYTRRVLGGLFSTNAVFTDHPVATRVSGSYPVATVRSILAWLASTGNITSELEWWAGVLQHAGGPG</sequence>
<evidence type="ECO:0000313" key="3">
    <source>
        <dbReference type="Proteomes" id="UP000321248"/>
    </source>
</evidence>
<evidence type="ECO:0000313" key="2">
    <source>
        <dbReference type="EMBL" id="TXK65754.1"/>
    </source>
</evidence>
<accession>A0A5C8KUW5</accession>
<dbReference type="RefSeq" id="WP_147890427.1">
    <property type="nucleotide sequence ID" value="NZ_VRTS01000001.1"/>
</dbReference>
<comment type="caution">
    <text evidence="2">The sequence shown here is derived from an EMBL/GenBank/DDBJ whole genome shotgun (WGS) entry which is preliminary data.</text>
</comment>
<dbReference type="EMBL" id="VRTS01000001">
    <property type="protein sequence ID" value="TXK65754.1"/>
    <property type="molecule type" value="Genomic_DNA"/>
</dbReference>
<keyword evidence="1" id="KW-0732">Signal</keyword>
<gene>
    <name evidence="2" type="ORF">FU658_01175</name>
</gene>
<dbReference type="Pfam" id="PF09916">
    <property type="entry name" value="DUF2145"/>
    <property type="match status" value="1"/>
</dbReference>
<protein>
    <submittedName>
        <fullName evidence="2">DUF2145 domain-containing protein</fullName>
    </submittedName>
</protein>
<evidence type="ECO:0000256" key="1">
    <source>
        <dbReference type="SAM" id="SignalP"/>
    </source>
</evidence>
<feature type="signal peptide" evidence="1">
    <location>
        <begin position="1"/>
        <end position="25"/>
    </location>
</feature>
<organism evidence="2 3">
    <name type="scientific">Alkalisalibacterium limincola</name>
    <dbReference type="NCBI Taxonomy" id="2699169"/>
    <lineage>
        <taxon>Bacteria</taxon>
        <taxon>Pseudomonadati</taxon>
        <taxon>Pseudomonadota</taxon>
        <taxon>Gammaproteobacteria</taxon>
        <taxon>Lysobacterales</taxon>
        <taxon>Lysobacteraceae</taxon>
        <taxon>Alkalisalibacterium</taxon>
    </lineage>
</organism>
<name>A0A5C8KUW5_9GAMM</name>
<keyword evidence="3" id="KW-1185">Reference proteome</keyword>
<feature type="chain" id="PRO_5023103782" evidence="1">
    <location>
        <begin position="26"/>
        <end position="276"/>
    </location>
</feature>
<reference evidence="2 3" key="1">
    <citation type="submission" date="2019-08" db="EMBL/GenBank/DDBJ databases">
        <authorList>
            <person name="Karlyshev A.V."/>
        </authorList>
    </citation>
    <scope>NUCLEOTIDE SEQUENCE [LARGE SCALE GENOMIC DNA]</scope>
    <source>
        <strain evidence="2 3">Alg18-2.2</strain>
    </source>
</reference>
<dbReference type="Proteomes" id="UP000321248">
    <property type="component" value="Unassembled WGS sequence"/>
</dbReference>
<dbReference type="OrthoDB" id="6623995at2"/>
<dbReference type="AlphaFoldDB" id="A0A5C8KUW5"/>
<proteinExistence type="predicted"/>
<dbReference type="InterPro" id="IPR014547">
    <property type="entry name" value="UCP028477"/>
</dbReference>